<proteinExistence type="predicted"/>
<dbReference type="Proteomes" id="UP000198806">
    <property type="component" value="Unassembled WGS sequence"/>
</dbReference>
<protein>
    <recommendedName>
        <fullName evidence="3">AraC family transcriptional regulator</fullName>
    </recommendedName>
</protein>
<sequence>MKIEKCTKESFVVIGKEGSTNDGTGFIQKLWEDANSHFNEVAHLAKRDDKGNLLGVWGAMSDFSHSFKPWVNGRQGLYLAGVECYNEAKAPRGWVKWVVPGYEYIYVENKDSNTFSSVIQYLKENNISLAGAVHDFNCPESGKEYMFFPIRSL</sequence>
<dbReference type="RefSeq" id="WP_091686541.1">
    <property type="nucleotide sequence ID" value="NZ_BAABFM010000024.1"/>
</dbReference>
<dbReference type="InterPro" id="IPR011256">
    <property type="entry name" value="Reg_factor_effector_dom_sf"/>
</dbReference>
<dbReference type="Gene3D" id="3.20.80.10">
    <property type="entry name" value="Regulatory factor, effector binding domain"/>
    <property type="match status" value="1"/>
</dbReference>
<keyword evidence="2" id="KW-1185">Reference proteome</keyword>
<gene>
    <name evidence="1" type="ORF">SAMN04489757_1152</name>
</gene>
<reference evidence="1 2" key="1">
    <citation type="submission" date="2016-10" db="EMBL/GenBank/DDBJ databases">
        <authorList>
            <person name="de Groot N.N."/>
        </authorList>
    </citation>
    <scope>NUCLEOTIDE SEQUENCE [LARGE SCALE GENOMIC DNA]</scope>
    <source>
        <strain evidence="1 2">DSM 1283</strain>
    </source>
</reference>
<dbReference type="AlphaFoldDB" id="A0A1I5FMH0"/>
<organism evidence="1 2">
    <name type="scientific">Anaerocolumna aminovalerica</name>
    <dbReference type="NCBI Taxonomy" id="1527"/>
    <lineage>
        <taxon>Bacteria</taxon>
        <taxon>Bacillati</taxon>
        <taxon>Bacillota</taxon>
        <taxon>Clostridia</taxon>
        <taxon>Lachnospirales</taxon>
        <taxon>Lachnospiraceae</taxon>
        <taxon>Anaerocolumna</taxon>
    </lineage>
</organism>
<evidence type="ECO:0000313" key="1">
    <source>
        <dbReference type="EMBL" id="SFO24954.1"/>
    </source>
</evidence>
<evidence type="ECO:0000313" key="2">
    <source>
        <dbReference type="Proteomes" id="UP000198806"/>
    </source>
</evidence>
<dbReference type="EMBL" id="FOWD01000015">
    <property type="protein sequence ID" value="SFO24954.1"/>
    <property type="molecule type" value="Genomic_DNA"/>
</dbReference>
<dbReference type="OrthoDB" id="9787872at2"/>
<accession>A0A1I5FMH0</accession>
<name>A0A1I5FMH0_9FIRM</name>
<evidence type="ECO:0008006" key="3">
    <source>
        <dbReference type="Google" id="ProtNLM"/>
    </source>
</evidence>